<keyword evidence="7" id="KW-1185">Reference proteome</keyword>
<evidence type="ECO:0000259" key="5">
    <source>
        <dbReference type="SMART" id="SM00827"/>
    </source>
</evidence>
<dbReference type="PANTHER" id="PTHR42681:SF1">
    <property type="entry name" value="MALONYL-COA-ACYL CARRIER PROTEIN TRANSACYLASE, MITOCHONDRIAL"/>
    <property type="match status" value="1"/>
</dbReference>
<gene>
    <name evidence="6" type="ORF">FYJ43_00690</name>
</gene>
<protein>
    <recommendedName>
        <fullName evidence="1">[acyl-carrier-protein] S-malonyltransferase</fullName>
        <ecNumber evidence="1">2.3.1.39</ecNumber>
    </recommendedName>
</protein>
<dbReference type="Proteomes" id="UP000466104">
    <property type="component" value="Unassembled WGS sequence"/>
</dbReference>
<dbReference type="SUPFAM" id="SSF55048">
    <property type="entry name" value="Probable ACP-binding domain of malonyl-CoA ACP transacylase"/>
    <property type="match status" value="1"/>
</dbReference>
<evidence type="ECO:0000256" key="1">
    <source>
        <dbReference type="ARBA" id="ARBA00013258"/>
    </source>
</evidence>
<dbReference type="InterPro" id="IPR016035">
    <property type="entry name" value="Acyl_Trfase/lysoPLipase"/>
</dbReference>
<evidence type="ECO:0000256" key="3">
    <source>
        <dbReference type="ARBA" id="ARBA00023315"/>
    </source>
</evidence>
<dbReference type="Gene3D" id="3.30.70.250">
    <property type="entry name" value="Malonyl-CoA ACP transacylase, ACP-binding"/>
    <property type="match status" value="1"/>
</dbReference>
<dbReference type="AlphaFoldDB" id="A0A7K0J3V0"/>
<keyword evidence="2 6" id="KW-0808">Transferase</keyword>
<dbReference type="Pfam" id="PF00698">
    <property type="entry name" value="Acyl_transf_1"/>
    <property type="match status" value="1"/>
</dbReference>
<dbReference type="Gene3D" id="3.40.366.10">
    <property type="entry name" value="Malonyl-Coenzyme A Acyl Carrier Protein, domain 2"/>
    <property type="match status" value="1"/>
</dbReference>
<dbReference type="EMBL" id="VUMG01000001">
    <property type="protein sequence ID" value="MSS44606.1"/>
    <property type="molecule type" value="Genomic_DNA"/>
</dbReference>
<evidence type="ECO:0000313" key="6">
    <source>
        <dbReference type="EMBL" id="MSS44606.1"/>
    </source>
</evidence>
<dbReference type="InterPro" id="IPR016036">
    <property type="entry name" value="Malonyl_transacylase_ACP-bd"/>
</dbReference>
<feature type="domain" description="Malonyl-CoA:ACP transacylase (MAT)" evidence="5">
    <location>
        <begin position="7"/>
        <end position="283"/>
    </location>
</feature>
<accession>A0A7K0J3V0</accession>
<dbReference type="RefSeq" id="WP_154561095.1">
    <property type="nucleotide sequence ID" value="NZ_VUMG01000001.1"/>
</dbReference>
<dbReference type="InterPro" id="IPR014043">
    <property type="entry name" value="Acyl_transferase_dom"/>
</dbReference>
<sequence>MNRIAVVAAGQGAQKPRMLTGWLKLPGVREAVTSWSEQADVDLIELGTKADADTLAATENAQPILVCLGVLISDMLADKDLVLAGHSVGELTAACLAGVVDPGTAVTLARRRGLAMARACAAEPTTMAAVIGGNPDDVVSRLTDLGLSAANINGAGQIVAAGPVDAVAKLVAEPPAGTAVKQLHVAGAFHTAYMEPAQEAFAQAAHEITFSDPKYPIISNLDGQEVRSGDELRDRLIAQVTAPVRWDLCLKQLAARQPDLAISAPPGKVQASLLSRQIPSLRTLCVTTPRDATQAAAQLEELSPVLQEA</sequence>
<comment type="caution">
    <text evidence="6">The sequence shown here is derived from an EMBL/GenBank/DDBJ whole genome shotgun (WGS) entry which is preliminary data.</text>
</comment>
<proteinExistence type="predicted"/>
<keyword evidence="3" id="KW-0012">Acyltransferase</keyword>
<dbReference type="PANTHER" id="PTHR42681">
    <property type="entry name" value="MALONYL-COA-ACYL CARRIER PROTEIN TRANSACYLASE, MITOCHONDRIAL"/>
    <property type="match status" value="1"/>
</dbReference>
<comment type="catalytic activity">
    <reaction evidence="4">
        <text>holo-[ACP] + malonyl-CoA = malonyl-[ACP] + CoA</text>
        <dbReference type="Rhea" id="RHEA:41792"/>
        <dbReference type="Rhea" id="RHEA-COMP:9623"/>
        <dbReference type="Rhea" id="RHEA-COMP:9685"/>
        <dbReference type="ChEBI" id="CHEBI:57287"/>
        <dbReference type="ChEBI" id="CHEBI:57384"/>
        <dbReference type="ChEBI" id="CHEBI:64479"/>
        <dbReference type="ChEBI" id="CHEBI:78449"/>
        <dbReference type="EC" id="2.3.1.39"/>
    </reaction>
</comment>
<evidence type="ECO:0000256" key="4">
    <source>
        <dbReference type="ARBA" id="ARBA00048462"/>
    </source>
</evidence>
<dbReference type="GO" id="GO:0004314">
    <property type="term" value="F:[acyl-carrier-protein] S-malonyltransferase activity"/>
    <property type="evidence" value="ECO:0007669"/>
    <property type="project" value="UniProtKB-EC"/>
</dbReference>
<reference evidence="6 7" key="1">
    <citation type="submission" date="2019-08" db="EMBL/GenBank/DDBJ databases">
        <title>In-depth cultivation of the pig gut microbiome towards novel bacterial diversity and tailored functional studies.</title>
        <authorList>
            <person name="Wylensek D."/>
            <person name="Hitch T.C.A."/>
            <person name="Clavel T."/>
        </authorList>
    </citation>
    <scope>NUCLEOTIDE SEQUENCE [LARGE SCALE GENOMIC DNA]</scope>
    <source>
        <strain evidence="6 7">WCA-380-WT-3A</strain>
    </source>
</reference>
<organism evidence="6 7">
    <name type="scientific">Cutibacterium porci</name>
    <dbReference type="NCBI Taxonomy" id="2605781"/>
    <lineage>
        <taxon>Bacteria</taxon>
        <taxon>Bacillati</taxon>
        <taxon>Actinomycetota</taxon>
        <taxon>Actinomycetes</taxon>
        <taxon>Propionibacteriales</taxon>
        <taxon>Propionibacteriaceae</taxon>
        <taxon>Cutibacterium</taxon>
    </lineage>
</organism>
<dbReference type="GO" id="GO:0005829">
    <property type="term" value="C:cytosol"/>
    <property type="evidence" value="ECO:0007669"/>
    <property type="project" value="TreeGrafter"/>
</dbReference>
<dbReference type="SMART" id="SM00827">
    <property type="entry name" value="PKS_AT"/>
    <property type="match status" value="1"/>
</dbReference>
<dbReference type="EC" id="2.3.1.39" evidence="1"/>
<evidence type="ECO:0000256" key="2">
    <source>
        <dbReference type="ARBA" id="ARBA00022679"/>
    </source>
</evidence>
<dbReference type="GO" id="GO:0006633">
    <property type="term" value="P:fatty acid biosynthetic process"/>
    <property type="evidence" value="ECO:0007669"/>
    <property type="project" value="TreeGrafter"/>
</dbReference>
<evidence type="ECO:0000313" key="7">
    <source>
        <dbReference type="Proteomes" id="UP000466104"/>
    </source>
</evidence>
<dbReference type="SUPFAM" id="SSF52151">
    <property type="entry name" value="FabD/lysophospholipase-like"/>
    <property type="match status" value="1"/>
</dbReference>
<dbReference type="InterPro" id="IPR001227">
    <property type="entry name" value="Ac_transferase_dom_sf"/>
</dbReference>
<name>A0A7K0J3V0_9ACTN</name>
<dbReference type="InterPro" id="IPR050858">
    <property type="entry name" value="Mal-CoA-ACP_Trans/PKS_FabD"/>
</dbReference>